<dbReference type="InParanoid" id="E9GS56"/>
<organism evidence="1 2">
    <name type="scientific">Daphnia pulex</name>
    <name type="common">Water flea</name>
    <dbReference type="NCBI Taxonomy" id="6669"/>
    <lineage>
        <taxon>Eukaryota</taxon>
        <taxon>Metazoa</taxon>
        <taxon>Ecdysozoa</taxon>
        <taxon>Arthropoda</taxon>
        <taxon>Crustacea</taxon>
        <taxon>Branchiopoda</taxon>
        <taxon>Diplostraca</taxon>
        <taxon>Cladocera</taxon>
        <taxon>Anomopoda</taxon>
        <taxon>Daphniidae</taxon>
        <taxon>Daphnia</taxon>
    </lineage>
</organism>
<keyword evidence="2" id="KW-1185">Reference proteome</keyword>
<sequence>MMVSMAIDNWRAALECDSLSGLGLASSGPKLTSPVKPCIRLRQPDQCQV</sequence>
<protein>
    <submittedName>
        <fullName evidence="1">Uncharacterized protein</fullName>
    </submittedName>
</protein>
<evidence type="ECO:0000313" key="1">
    <source>
        <dbReference type="EMBL" id="EFX77654.1"/>
    </source>
</evidence>
<gene>
    <name evidence="1" type="ORF">DAPPUDRAFT_247281</name>
</gene>
<reference evidence="1 2" key="1">
    <citation type="journal article" date="2011" name="Science">
        <title>The ecoresponsive genome of Daphnia pulex.</title>
        <authorList>
            <person name="Colbourne J.K."/>
            <person name="Pfrender M.E."/>
            <person name="Gilbert D."/>
            <person name="Thomas W.K."/>
            <person name="Tucker A."/>
            <person name="Oakley T.H."/>
            <person name="Tokishita S."/>
            <person name="Aerts A."/>
            <person name="Arnold G.J."/>
            <person name="Basu M.K."/>
            <person name="Bauer D.J."/>
            <person name="Caceres C.E."/>
            <person name="Carmel L."/>
            <person name="Casola C."/>
            <person name="Choi J.H."/>
            <person name="Detter J.C."/>
            <person name="Dong Q."/>
            <person name="Dusheyko S."/>
            <person name="Eads B.D."/>
            <person name="Frohlich T."/>
            <person name="Geiler-Samerotte K.A."/>
            <person name="Gerlach D."/>
            <person name="Hatcher P."/>
            <person name="Jogdeo S."/>
            <person name="Krijgsveld J."/>
            <person name="Kriventseva E.V."/>
            <person name="Kultz D."/>
            <person name="Laforsch C."/>
            <person name="Lindquist E."/>
            <person name="Lopez J."/>
            <person name="Manak J.R."/>
            <person name="Muller J."/>
            <person name="Pangilinan J."/>
            <person name="Patwardhan R.P."/>
            <person name="Pitluck S."/>
            <person name="Pritham E.J."/>
            <person name="Rechtsteiner A."/>
            <person name="Rho M."/>
            <person name="Rogozin I.B."/>
            <person name="Sakarya O."/>
            <person name="Salamov A."/>
            <person name="Schaack S."/>
            <person name="Shapiro H."/>
            <person name="Shiga Y."/>
            <person name="Skalitzky C."/>
            <person name="Smith Z."/>
            <person name="Souvorov A."/>
            <person name="Sung W."/>
            <person name="Tang Z."/>
            <person name="Tsuchiya D."/>
            <person name="Tu H."/>
            <person name="Vos H."/>
            <person name="Wang M."/>
            <person name="Wolf Y.I."/>
            <person name="Yamagata H."/>
            <person name="Yamada T."/>
            <person name="Ye Y."/>
            <person name="Shaw J.R."/>
            <person name="Andrews J."/>
            <person name="Crease T.J."/>
            <person name="Tang H."/>
            <person name="Lucas S.M."/>
            <person name="Robertson H.M."/>
            <person name="Bork P."/>
            <person name="Koonin E.V."/>
            <person name="Zdobnov E.M."/>
            <person name="Grigoriev I.V."/>
            <person name="Lynch M."/>
            <person name="Boore J.L."/>
        </authorList>
    </citation>
    <scope>NUCLEOTIDE SEQUENCE [LARGE SCALE GENOMIC DNA]</scope>
</reference>
<dbReference type="EMBL" id="GL732561">
    <property type="protein sequence ID" value="EFX77654.1"/>
    <property type="molecule type" value="Genomic_DNA"/>
</dbReference>
<dbReference type="AlphaFoldDB" id="E9GS56"/>
<name>E9GS56_DAPPU</name>
<evidence type="ECO:0000313" key="2">
    <source>
        <dbReference type="Proteomes" id="UP000000305"/>
    </source>
</evidence>
<proteinExistence type="predicted"/>
<dbReference type="HOGENOM" id="CLU_3144343_0_0_1"/>
<dbReference type="KEGG" id="dpx:DAPPUDRAFT_247281"/>
<accession>E9GS56</accession>
<dbReference type="Proteomes" id="UP000000305">
    <property type="component" value="Unassembled WGS sequence"/>
</dbReference>